<feature type="domain" description="Major facilitator superfamily (MFS) profile" evidence="7">
    <location>
        <begin position="53"/>
        <end position="462"/>
    </location>
</feature>
<dbReference type="GO" id="GO:0005886">
    <property type="term" value="C:plasma membrane"/>
    <property type="evidence" value="ECO:0007669"/>
    <property type="project" value="UniProtKB-SubCell"/>
</dbReference>
<dbReference type="InterPro" id="IPR020846">
    <property type="entry name" value="MFS_dom"/>
</dbReference>
<feature type="transmembrane region" description="Helical" evidence="6">
    <location>
        <begin position="91"/>
        <end position="112"/>
    </location>
</feature>
<feature type="transmembrane region" description="Helical" evidence="6">
    <location>
        <begin position="281"/>
        <end position="301"/>
    </location>
</feature>
<dbReference type="InterPro" id="IPR036259">
    <property type="entry name" value="MFS_trans_sf"/>
</dbReference>
<dbReference type="SUPFAM" id="SSF103473">
    <property type="entry name" value="MFS general substrate transporter"/>
    <property type="match status" value="1"/>
</dbReference>
<dbReference type="InterPro" id="IPR051084">
    <property type="entry name" value="H+-coupled_symporters"/>
</dbReference>
<dbReference type="AlphaFoldDB" id="A0A7S4GIG8"/>
<keyword evidence="2" id="KW-0813">Transport</keyword>
<evidence type="ECO:0000256" key="5">
    <source>
        <dbReference type="SAM" id="MobiDB-lite"/>
    </source>
</evidence>
<name>A0A7S4GIG8_9EUGL</name>
<dbReference type="Pfam" id="PF07690">
    <property type="entry name" value="MFS_1"/>
    <property type="match status" value="1"/>
</dbReference>
<gene>
    <name evidence="8" type="ORF">EGYM00163_LOCUS49419</name>
</gene>
<dbReference type="PANTHER" id="PTHR43528:SF1">
    <property type="entry name" value="ALPHA-KETOGLUTARATE PERMEASE"/>
    <property type="match status" value="1"/>
</dbReference>
<dbReference type="InterPro" id="IPR011701">
    <property type="entry name" value="MFS"/>
</dbReference>
<feature type="transmembrane region" description="Helical" evidence="6">
    <location>
        <begin position="187"/>
        <end position="209"/>
    </location>
</feature>
<feature type="transmembrane region" description="Helical" evidence="6">
    <location>
        <begin position="351"/>
        <end position="372"/>
    </location>
</feature>
<reference evidence="8" key="1">
    <citation type="submission" date="2021-01" db="EMBL/GenBank/DDBJ databases">
        <authorList>
            <person name="Corre E."/>
            <person name="Pelletier E."/>
            <person name="Niang G."/>
            <person name="Scheremetjew M."/>
            <person name="Finn R."/>
            <person name="Kale V."/>
            <person name="Holt S."/>
            <person name="Cochrane G."/>
            <person name="Meng A."/>
            <person name="Brown T."/>
            <person name="Cohen L."/>
        </authorList>
    </citation>
    <scope>NUCLEOTIDE SEQUENCE</scope>
    <source>
        <strain evidence="8">CCMP1594</strain>
    </source>
</reference>
<dbReference type="Gene3D" id="1.20.1250.20">
    <property type="entry name" value="MFS general substrate transporter like domains"/>
    <property type="match status" value="1"/>
</dbReference>
<evidence type="ECO:0000256" key="1">
    <source>
        <dbReference type="ARBA" id="ARBA00004651"/>
    </source>
</evidence>
<keyword evidence="4" id="KW-0769">Symport</keyword>
<dbReference type="PROSITE" id="PS50850">
    <property type="entry name" value="MFS"/>
    <property type="match status" value="1"/>
</dbReference>
<feature type="transmembrane region" description="Helical" evidence="6">
    <location>
        <begin position="413"/>
        <end position="430"/>
    </location>
</feature>
<organism evidence="8">
    <name type="scientific">Eutreptiella gymnastica</name>
    <dbReference type="NCBI Taxonomy" id="73025"/>
    <lineage>
        <taxon>Eukaryota</taxon>
        <taxon>Discoba</taxon>
        <taxon>Euglenozoa</taxon>
        <taxon>Euglenida</taxon>
        <taxon>Spirocuta</taxon>
        <taxon>Euglenophyceae</taxon>
        <taxon>Eutreptiales</taxon>
        <taxon>Eutreptiaceae</taxon>
        <taxon>Eutreptiella</taxon>
    </lineage>
</organism>
<feature type="transmembrane region" description="Helical" evidence="6">
    <location>
        <begin position="221"/>
        <end position="239"/>
    </location>
</feature>
<evidence type="ECO:0000256" key="3">
    <source>
        <dbReference type="ARBA" id="ARBA00022475"/>
    </source>
</evidence>
<sequence>MGALFVCPCLQRGVFSVNKQGPKDNEDTANNQGPKDNEDAGSYWSTLGQYMVEQRSVGFSFFLDGCEWYVYPFVHPQIAAAVFNGNPQLTWLVWGSAFMTSILGSMVFGILADSLGRKASFLTASAVIIAGTLGQGLCPIIPVIGPVWMISFRCLQGVGYGGKFSVGQVHLAEKAPRSILAMSRLPILLPSACAMFLMSSMVMPMYHWLSPAQMLSWGWRVPFLVTSVLGPLPVLLFWVEMDSDVPEIEDQQWEQSGTQAQEGLKVGVPATLSLMEVMQEYWLHIAVCTSGMLMYNTYEGIGAPFMKAWLSRWCDFSHTKATLFITVSTVMLIPSTCGFLVLADTYGVCKIGLAGAVYGSCFSIPLFMPLFWHNDAVVWFVNSALFGLLLAARSTCVIWGVELFPREVRGRCYGISATIGMLLGSSAPVFCSEHSMLAGFYGAVACMMSACAMAFALVSNHHHNAGKPGWIQTAYLRNEPY</sequence>
<protein>
    <recommendedName>
        <fullName evidence="7">Major facilitator superfamily (MFS) profile domain-containing protein</fullName>
    </recommendedName>
</protein>
<accession>A0A7S4GIG8</accession>
<evidence type="ECO:0000256" key="4">
    <source>
        <dbReference type="ARBA" id="ARBA00022847"/>
    </source>
</evidence>
<feature type="region of interest" description="Disordered" evidence="5">
    <location>
        <begin position="18"/>
        <end position="38"/>
    </location>
</feature>
<keyword evidence="3" id="KW-1003">Cell membrane</keyword>
<feature type="transmembrane region" description="Helical" evidence="6">
    <location>
        <begin position="321"/>
        <end position="342"/>
    </location>
</feature>
<dbReference type="CDD" id="cd17316">
    <property type="entry name" value="MFS_SV2_like"/>
    <property type="match status" value="1"/>
</dbReference>
<dbReference type="PANTHER" id="PTHR43528">
    <property type="entry name" value="ALPHA-KETOGLUTARATE PERMEASE"/>
    <property type="match status" value="1"/>
</dbReference>
<evidence type="ECO:0000256" key="6">
    <source>
        <dbReference type="SAM" id="Phobius"/>
    </source>
</evidence>
<keyword evidence="6" id="KW-0472">Membrane</keyword>
<feature type="transmembrane region" description="Helical" evidence="6">
    <location>
        <begin position="436"/>
        <end position="458"/>
    </location>
</feature>
<evidence type="ECO:0000313" key="8">
    <source>
        <dbReference type="EMBL" id="CAE0838047.1"/>
    </source>
</evidence>
<proteinExistence type="predicted"/>
<dbReference type="EMBL" id="HBJA01143717">
    <property type="protein sequence ID" value="CAE0838047.1"/>
    <property type="molecule type" value="Transcribed_RNA"/>
</dbReference>
<keyword evidence="6" id="KW-0812">Transmembrane</keyword>
<keyword evidence="6" id="KW-1133">Transmembrane helix</keyword>
<evidence type="ECO:0000259" key="7">
    <source>
        <dbReference type="PROSITE" id="PS50850"/>
    </source>
</evidence>
<dbReference type="GO" id="GO:0015293">
    <property type="term" value="F:symporter activity"/>
    <property type="evidence" value="ECO:0007669"/>
    <property type="project" value="UniProtKB-KW"/>
</dbReference>
<comment type="subcellular location">
    <subcellularLocation>
        <location evidence="1">Cell membrane</location>
        <topology evidence="1">Multi-pass membrane protein</topology>
    </subcellularLocation>
</comment>
<feature type="transmembrane region" description="Helical" evidence="6">
    <location>
        <begin position="378"/>
        <end position="401"/>
    </location>
</feature>
<evidence type="ECO:0000256" key="2">
    <source>
        <dbReference type="ARBA" id="ARBA00022448"/>
    </source>
</evidence>